<dbReference type="AlphaFoldDB" id="A0A3B0YFG4"/>
<dbReference type="PANTHER" id="PTHR40455">
    <property type="entry name" value="ANTITOXIN HIGA"/>
    <property type="match status" value="1"/>
</dbReference>
<dbReference type="InterPro" id="IPR039060">
    <property type="entry name" value="Antitox_HigA"/>
</dbReference>
<proteinExistence type="predicted"/>
<protein>
    <recommendedName>
        <fullName evidence="2">Helix-turn-helix motif</fullName>
    </recommendedName>
</protein>
<dbReference type="PANTHER" id="PTHR40455:SF1">
    <property type="entry name" value="ANTITOXIN HIGA"/>
    <property type="match status" value="1"/>
</dbReference>
<accession>A0A3B0YFG4</accession>
<evidence type="ECO:0008006" key="2">
    <source>
        <dbReference type="Google" id="ProtNLM"/>
    </source>
</evidence>
<organism evidence="1">
    <name type="scientific">hydrothermal vent metagenome</name>
    <dbReference type="NCBI Taxonomy" id="652676"/>
    <lineage>
        <taxon>unclassified sequences</taxon>
        <taxon>metagenomes</taxon>
        <taxon>ecological metagenomes</taxon>
    </lineage>
</organism>
<name>A0A3B0YFG4_9ZZZZ</name>
<dbReference type="GO" id="GO:0006355">
    <property type="term" value="P:regulation of DNA-templated transcription"/>
    <property type="evidence" value="ECO:0007669"/>
    <property type="project" value="InterPro"/>
</dbReference>
<sequence length="116" mass="13343">MKLKPVKNERELNRALKRIDELWGVKPNTEKGDELDVLMLLVEKYEDENYAIPTSDPVEAIKFLMEQNSLIRKDLEPYIGTSGRVSEVLSKKRSLTLGMIKKLHEGLKIPYDCLIA</sequence>
<dbReference type="EMBL" id="UOFN01000027">
    <property type="protein sequence ID" value="VAW74072.1"/>
    <property type="molecule type" value="Genomic_DNA"/>
</dbReference>
<gene>
    <name evidence="1" type="ORF">MNBD_GAMMA15-1749</name>
</gene>
<evidence type="ECO:0000313" key="1">
    <source>
        <dbReference type="EMBL" id="VAW74072.1"/>
    </source>
</evidence>
<dbReference type="GO" id="GO:0001046">
    <property type="term" value="F:core promoter sequence-specific DNA binding"/>
    <property type="evidence" value="ECO:0007669"/>
    <property type="project" value="TreeGrafter"/>
</dbReference>
<reference evidence="1" key="1">
    <citation type="submission" date="2018-06" db="EMBL/GenBank/DDBJ databases">
        <authorList>
            <person name="Zhirakovskaya E."/>
        </authorList>
    </citation>
    <scope>NUCLEOTIDE SEQUENCE</scope>
</reference>